<gene>
    <name evidence="3" type="ORF">AYL99_09352</name>
</gene>
<reference evidence="3 4" key="1">
    <citation type="submission" date="2016-04" db="EMBL/GenBank/DDBJ databases">
        <title>Draft genome of Fonsecaea erecta CBS 125763.</title>
        <authorList>
            <person name="Weiss V.A."/>
            <person name="Vicente V.A."/>
            <person name="Raittz R.T."/>
            <person name="Moreno L.F."/>
            <person name="De Souza E.M."/>
            <person name="Pedrosa F.O."/>
            <person name="Steffens M.B."/>
            <person name="Faoro H."/>
            <person name="Tadra-Sfeir M.Z."/>
            <person name="Najafzadeh M.J."/>
            <person name="Felipe M.S."/>
            <person name="Teixeira M."/>
            <person name="Sun J."/>
            <person name="Xi L."/>
            <person name="Gomes R."/>
            <person name="De Azevedo C.M."/>
            <person name="Salgado C.G."/>
            <person name="Da Silva M.B."/>
            <person name="Nascimento M.F."/>
            <person name="Queiroz-Telles F."/>
            <person name="Attili D.S."/>
            <person name="Gorbushina A."/>
        </authorList>
    </citation>
    <scope>NUCLEOTIDE SEQUENCE [LARGE SCALE GENOMIC DNA]</scope>
    <source>
        <strain evidence="3 4">CBS 125763</strain>
    </source>
</reference>
<dbReference type="AlphaFoldDB" id="A0A178ZAD9"/>
<feature type="transmembrane region" description="Helical" evidence="2">
    <location>
        <begin position="131"/>
        <end position="156"/>
    </location>
</feature>
<feature type="transmembrane region" description="Helical" evidence="2">
    <location>
        <begin position="208"/>
        <end position="229"/>
    </location>
</feature>
<keyword evidence="2" id="KW-0812">Transmembrane</keyword>
<feature type="region of interest" description="Disordered" evidence="1">
    <location>
        <begin position="1"/>
        <end position="34"/>
    </location>
</feature>
<evidence type="ECO:0000256" key="2">
    <source>
        <dbReference type="SAM" id="Phobius"/>
    </source>
</evidence>
<proteinExistence type="predicted"/>
<organism evidence="3 4">
    <name type="scientific">Fonsecaea erecta</name>
    <dbReference type="NCBI Taxonomy" id="1367422"/>
    <lineage>
        <taxon>Eukaryota</taxon>
        <taxon>Fungi</taxon>
        <taxon>Dikarya</taxon>
        <taxon>Ascomycota</taxon>
        <taxon>Pezizomycotina</taxon>
        <taxon>Eurotiomycetes</taxon>
        <taxon>Chaetothyriomycetidae</taxon>
        <taxon>Chaetothyriales</taxon>
        <taxon>Herpotrichiellaceae</taxon>
        <taxon>Fonsecaea</taxon>
    </lineage>
</organism>
<sequence>MEGPSSLKGPGVTFKSSTTPAVRALGQESGKEEELDRIHAQPGPFDSHGVIKPSKTHTGFFSEHGHSLSHVRPITKHPGSSVTTFFSGLFTTIIGISTLGASITFSYVLSNNTSTPRAGKPVFRVEQIQEFLAISWLLFLLALTIASLGSTILTFFKDHWIADWDGLNGKTSQQSVQRYAMVAAGLMGGLIIGAFVLLCLVVVAYTAVVGWIALGFTSLVGVIIFLALMNQAPWPWRNNTPSPSRRHRSAGGHDERDTEEGP</sequence>
<evidence type="ECO:0000313" key="3">
    <source>
        <dbReference type="EMBL" id="OAP56173.1"/>
    </source>
</evidence>
<keyword evidence="2" id="KW-1133">Transmembrane helix</keyword>
<feature type="region of interest" description="Disordered" evidence="1">
    <location>
        <begin position="239"/>
        <end position="262"/>
    </location>
</feature>
<accession>A0A178ZAD9</accession>
<evidence type="ECO:0000256" key="1">
    <source>
        <dbReference type="SAM" id="MobiDB-lite"/>
    </source>
</evidence>
<keyword evidence="4" id="KW-1185">Reference proteome</keyword>
<keyword evidence="2" id="KW-0472">Membrane</keyword>
<name>A0A178ZAD9_9EURO</name>
<protein>
    <submittedName>
        <fullName evidence="3">Uncharacterized protein</fullName>
    </submittedName>
</protein>
<dbReference type="GeneID" id="30013520"/>
<feature type="transmembrane region" description="Helical" evidence="2">
    <location>
        <begin position="176"/>
        <end position="201"/>
    </location>
</feature>
<dbReference type="Proteomes" id="UP000078343">
    <property type="component" value="Unassembled WGS sequence"/>
</dbReference>
<feature type="transmembrane region" description="Helical" evidence="2">
    <location>
        <begin position="85"/>
        <end position="110"/>
    </location>
</feature>
<dbReference type="EMBL" id="LVYI01000009">
    <property type="protein sequence ID" value="OAP56173.1"/>
    <property type="molecule type" value="Genomic_DNA"/>
</dbReference>
<dbReference type="RefSeq" id="XP_018689540.1">
    <property type="nucleotide sequence ID" value="XM_018840859.1"/>
</dbReference>
<comment type="caution">
    <text evidence="3">The sequence shown here is derived from an EMBL/GenBank/DDBJ whole genome shotgun (WGS) entry which is preliminary data.</text>
</comment>
<dbReference type="OrthoDB" id="3599804at2759"/>
<evidence type="ECO:0000313" key="4">
    <source>
        <dbReference type="Proteomes" id="UP000078343"/>
    </source>
</evidence>